<reference evidence="5 6" key="1">
    <citation type="submission" date="2016-10" db="EMBL/GenBank/DDBJ databases">
        <authorList>
            <person name="de Groot N.N."/>
        </authorList>
    </citation>
    <scope>NUCLEOTIDE SEQUENCE [LARGE SCALE GENOMIC DNA]</scope>
    <source>
        <strain evidence="5 6">DSM 27630</strain>
    </source>
</reference>
<keyword evidence="6" id="KW-1185">Reference proteome</keyword>
<sequence>MEKENKSKIQEQQEYLFQNYEASEVTDSYRILSTPSAFAKENLWYVQEVGTLKSLKPHTSQRESLDSFLFMIVLSGKGTFTYDEKKSYLKTNDIIFINCQKKYSHRSSSTDPWELIWVHFNGPLIYNYYKLFQKKRGSVIFHSESSLALKEILLQLIESVASENPDSELLSSHLLNTLVTKSLTISEQSMRDDVKSSSKKIFQIKKYIDEHFKEKLTLDNLSHDFYVSKYHMSREFKTTFGTTINNYIINRRTTLAKELLRFTDKSIEEIGQECGINDNSYFNKLFQKVEKLSPSEYRKKWRGIK</sequence>
<name>A0A1I3DLB3_9LACT</name>
<dbReference type="InterPro" id="IPR037923">
    <property type="entry name" value="HTH-like"/>
</dbReference>
<proteinExistence type="predicted"/>
<evidence type="ECO:0000256" key="2">
    <source>
        <dbReference type="ARBA" id="ARBA00023125"/>
    </source>
</evidence>
<accession>A0A1I3DLB3</accession>
<dbReference type="AlphaFoldDB" id="A0A1I3DLB3"/>
<dbReference type="PANTHER" id="PTHR43280">
    <property type="entry name" value="ARAC-FAMILY TRANSCRIPTIONAL REGULATOR"/>
    <property type="match status" value="1"/>
</dbReference>
<dbReference type="Gene3D" id="1.10.10.60">
    <property type="entry name" value="Homeodomain-like"/>
    <property type="match status" value="2"/>
</dbReference>
<protein>
    <submittedName>
        <fullName evidence="5">AraC-type DNA-binding protein</fullName>
    </submittedName>
</protein>
<keyword evidence="1" id="KW-0805">Transcription regulation</keyword>
<dbReference type="SMART" id="SM00342">
    <property type="entry name" value="HTH_ARAC"/>
    <property type="match status" value="1"/>
</dbReference>
<dbReference type="PROSITE" id="PS01124">
    <property type="entry name" value="HTH_ARAC_FAMILY_2"/>
    <property type="match status" value="1"/>
</dbReference>
<dbReference type="GO" id="GO:0043565">
    <property type="term" value="F:sequence-specific DNA binding"/>
    <property type="evidence" value="ECO:0007669"/>
    <property type="project" value="InterPro"/>
</dbReference>
<evidence type="ECO:0000313" key="5">
    <source>
        <dbReference type="EMBL" id="SFH87552.1"/>
    </source>
</evidence>
<gene>
    <name evidence="5" type="ORF">SAMN04489868_1432</name>
</gene>
<dbReference type="RefSeq" id="WP_177186236.1">
    <property type="nucleotide sequence ID" value="NZ_FOQE01000043.1"/>
</dbReference>
<dbReference type="EMBL" id="FOQE01000043">
    <property type="protein sequence ID" value="SFH87552.1"/>
    <property type="molecule type" value="Genomic_DNA"/>
</dbReference>
<evidence type="ECO:0000256" key="1">
    <source>
        <dbReference type="ARBA" id="ARBA00023015"/>
    </source>
</evidence>
<evidence type="ECO:0000256" key="3">
    <source>
        <dbReference type="ARBA" id="ARBA00023163"/>
    </source>
</evidence>
<dbReference type="InterPro" id="IPR003313">
    <property type="entry name" value="AraC-bd"/>
</dbReference>
<dbReference type="GO" id="GO:0003700">
    <property type="term" value="F:DNA-binding transcription factor activity"/>
    <property type="evidence" value="ECO:0007669"/>
    <property type="project" value="InterPro"/>
</dbReference>
<organism evidence="5 6">
    <name type="scientific">Pisciglobus halotolerans</name>
    <dbReference type="NCBI Taxonomy" id="745365"/>
    <lineage>
        <taxon>Bacteria</taxon>
        <taxon>Bacillati</taxon>
        <taxon>Bacillota</taxon>
        <taxon>Bacilli</taxon>
        <taxon>Lactobacillales</taxon>
        <taxon>Carnobacteriaceae</taxon>
    </lineage>
</organism>
<evidence type="ECO:0000259" key="4">
    <source>
        <dbReference type="PROSITE" id="PS01124"/>
    </source>
</evidence>
<feature type="domain" description="HTH araC/xylS-type" evidence="4">
    <location>
        <begin position="202"/>
        <end position="300"/>
    </location>
</feature>
<dbReference type="SUPFAM" id="SSF51215">
    <property type="entry name" value="Regulatory protein AraC"/>
    <property type="match status" value="1"/>
</dbReference>
<keyword evidence="3" id="KW-0804">Transcription</keyword>
<dbReference type="Pfam" id="PF12833">
    <property type="entry name" value="HTH_18"/>
    <property type="match status" value="1"/>
</dbReference>
<dbReference type="InterPro" id="IPR009057">
    <property type="entry name" value="Homeodomain-like_sf"/>
</dbReference>
<dbReference type="Gene3D" id="2.60.120.280">
    <property type="entry name" value="Regulatory protein AraC"/>
    <property type="match status" value="1"/>
</dbReference>
<keyword evidence="2 5" id="KW-0238">DNA-binding</keyword>
<dbReference type="InterPro" id="IPR018060">
    <property type="entry name" value="HTH_AraC"/>
</dbReference>
<dbReference type="SUPFAM" id="SSF46689">
    <property type="entry name" value="Homeodomain-like"/>
    <property type="match status" value="2"/>
</dbReference>
<evidence type="ECO:0000313" key="6">
    <source>
        <dbReference type="Proteomes" id="UP000198668"/>
    </source>
</evidence>
<dbReference type="PANTHER" id="PTHR43280:SF2">
    <property type="entry name" value="HTH-TYPE TRANSCRIPTIONAL REGULATOR EXSA"/>
    <property type="match status" value="1"/>
</dbReference>
<dbReference type="Proteomes" id="UP000198668">
    <property type="component" value="Unassembled WGS sequence"/>
</dbReference>
<dbReference type="Pfam" id="PF02311">
    <property type="entry name" value="AraC_binding"/>
    <property type="match status" value="1"/>
</dbReference>